<dbReference type="AlphaFoldDB" id="A0A836I3A1"/>
<feature type="region of interest" description="Disordered" evidence="1">
    <location>
        <begin position="1"/>
        <end position="20"/>
    </location>
</feature>
<name>A0A836I3A1_9TRYP</name>
<feature type="region of interest" description="Disordered" evidence="1">
    <location>
        <begin position="1050"/>
        <end position="1069"/>
    </location>
</feature>
<dbReference type="Proteomes" id="UP000674318">
    <property type="component" value="Chromosome 35"/>
</dbReference>
<dbReference type="KEGG" id="phet:94287337"/>
<feature type="compositionally biased region" description="Basic and acidic residues" evidence="1">
    <location>
        <begin position="1023"/>
        <end position="1035"/>
    </location>
</feature>
<organism evidence="2 3">
    <name type="scientific">Porcisia hertigi</name>
    <dbReference type="NCBI Taxonomy" id="2761500"/>
    <lineage>
        <taxon>Eukaryota</taxon>
        <taxon>Discoba</taxon>
        <taxon>Euglenozoa</taxon>
        <taxon>Kinetoplastea</taxon>
        <taxon>Metakinetoplastina</taxon>
        <taxon>Trypanosomatida</taxon>
        <taxon>Trypanosomatidae</taxon>
        <taxon>Leishmaniinae</taxon>
        <taxon>Porcisia</taxon>
    </lineage>
</organism>
<accession>A0A836I3A1</accession>
<gene>
    <name evidence="2" type="ORF">JKF63_01212</name>
</gene>
<dbReference type="OrthoDB" id="272867at2759"/>
<proteinExistence type="predicted"/>
<feature type="region of interest" description="Disordered" evidence="1">
    <location>
        <begin position="1012"/>
        <end position="1040"/>
    </location>
</feature>
<evidence type="ECO:0000313" key="2">
    <source>
        <dbReference type="EMBL" id="KAG5492633.1"/>
    </source>
</evidence>
<dbReference type="RefSeq" id="XP_067753417.1">
    <property type="nucleotide sequence ID" value="XM_067897260.1"/>
</dbReference>
<dbReference type="GeneID" id="94287337"/>
<sequence>MPSPMSRAQDGARLEPPLEVATPPNATALIIPNVSIPLHPPGHLLPDSTADMEASTAVYFRDGRHPHGKRHRSALVDEAPTSAVSTVLAIVSAEEDIRAALRSTDKRSVVRSATQLKASAAAGDAVTAQYLAKLFEEPARCEQDVYRLVDVARCRRALAQEVERFKRAVTSAPLARSSLEGNGTATERAKRVDELNSCLTAGQHRRYRGFVLEWLRHQPSPSAPPNSAEVLKVVQQEQRLFLEALRREAVSHSERLSSGRNTTTYAYLGSVLTSFAQYRRVHQMRQLLISFLNDAKRKKSEGRLLLGSAPVASASATSDVAEEDRHSGNVAHGSTDGPQQDGSHGATPLQLFQRRFPSLRVLQWHLVKLYNAHQNGVAVSFPNPQVRSVEVPSKEAAGALPHKRPSEADRTIEASSSAAAVGRKSALALVPASASLLLESLPQYSQGDESDQSDAEGEGRMSGSDGSHDTTPSFAFPDFATHLSVDAAAANLTPLPTVALHAYVTDHLLPRLGWQVSKYQGKDAESSFDDSSTRVVASVSLSISFEAMLKLFVAHVDTQEPRTSFRIPICVRVTRKPDSGQIDDTTSSRGVYHAHVIVGAAVPNVMESRQSVQLAAAEYLLRQSAGSGSSRSDTAAHSEGQGLSGAPMAAETATAAGATVHLSRTSFVPCDTKARQTAVHSVSGVACGQAISASVEKLLVQQESPSDTFPPLVFRVAAPVSAVVPTAPGNGPLPGAALVVIMAKMEHLNATSAVAPYNCMPSSKVSAPTTDAKCTVASLTETATPCRWLLEMLSPREMLQLDLLFACFPSAIVLLHRVQLSERSDGDGSLGQRDKEEDRLGMEVLAVEELTLQTWGLSRQHLQRRPAESLITTPSPSEVLATSSWDLLYDTLAWMLDTTARRVAYALESEDGRRRDVPAEGTNHTPEERYMYLVLSNHANLVNTSASTKLYTKKRPENAPEPVDSTVIASSYTESRFAVRYVVQDTVEIYPDYEPRAPITLEAANLRFLEKNTSSSSDEDSEGDTKTGRESERGVSKVASRLYRDPHTWNAETIPFTLPRTPEIASPPT</sequence>
<feature type="region of interest" description="Disordered" evidence="1">
    <location>
        <begin position="315"/>
        <end position="346"/>
    </location>
</feature>
<feature type="region of interest" description="Disordered" evidence="1">
    <location>
        <begin position="392"/>
        <end position="414"/>
    </location>
</feature>
<reference evidence="2 3" key="1">
    <citation type="submission" date="2021-02" db="EMBL/GenBank/DDBJ databases">
        <title>Porcisia hertigi Genome sequencing and assembly.</title>
        <authorList>
            <person name="Almutairi H."/>
            <person name="Gatherer D."/>
        </authorList>
    </citation>
    <scope>NUCLEOTIDE SEQUENCE [LARGE SCALE GENOMIC DNA]</scope>
    <source>
        <strain evidence="2 3">C119</strain>
    </source>
</reference>
<keyword evidence="3" id="KW-1185">Reference proteome</keyword>
<dbReference type="EMBL" id="JAFJZO010000035">
    <property type="protein sequence ID" value="KAG5492633.1"/>
    <property type="molecule type" value="Genomic_DNA"/>
</dbReference>
<evidence type="ECO:0000256" key="1">
    <source>
        <dbReference type="SAM" id="MobiDB-lite"/>
    </source>
</evidence>
<feature type="region of interest" description="Disordered" evidence="1">
    <location>
        <begin position="441"/>
        <end position="473"/>
    </location>
</feature>
<feature type="region of interest" description="Disordered" evidence="1">
    <location>
        <begin position="627"/>
        <end position="650"/>
    </location>
</feature>
<comment type="caution">
    <text evidence="2">The sequence shown here is derived from an EMBL/GenBank/DDBJ whole genome shotgun (WGS) entry which is preliminary data.</text>
</comment>
<protein>
    <submittedName>
        <fullName evidence="2">Uncharacterized protein</fullName>
    </submittedName>
</protein>
<evidence type="ECO:0000313" key="3">
    <source>
        <dbReference type="Proteomes" id="UP000674318"/>
    </source>
</evidence>